<dbReference type="InterPro" id="IPR017900">
    <property type="entry name" value="4Fe4S_Fe_S_CS"/>
</dbReference>
<dbReference type="RefSeq" id="XP_018276965.1">
    <property type="nucleotide sequence ID" value="XM_018423880.1"/>
</dbReference>
<proteinExistence type="predicted"/>
<sequence>MPCESWAYHDRTCLDICPFCESCIKDCRCSHCGSCVTYCPCHDDPDDTGWLCSDRECAIGRDNRRVRVHPCELCDRIHCVPCKCGIWCSFVCACPHCSDCLYSCDCHEMKDGRKLCSEQSCPVGGVTLDKCLACATHRRRCPARECKRCDFPCACTTCDKCKYSACEYKHYHPGRNETHIMCNDHSCRKRYRLWSATG</sequence>
<dbReference type="GeneID" id="28984483"/>
<reference evidence="1 2" key="1">
    <citation type="submission" date="2015-03" db="EMBL/GenBank/DDBJ databases">
        <title>Genomics and transcriptomics of the oil-accumulating basidiomycete yeast T. oleaginosus allow insights into substrate utilization and the diverse evolutionary trajectories of mating systems in fungi.</title>
        <authorList>
            <consortium name="DOE Joint Genome Institute"/>
            <person name="Kourist R."/>
            <person name="Kracht O."/>
            <person name="Bracharz F."/>
            <person name="Lipzen A."/>
            <person name="Nolan M."/>
            <person name="Ohm R."/>
            <person name="Grigoriev I."/>
            <person name="Sun S."/>
            <person name="Heitman J."/>
            <person name="Bruck T."/>
            <person name="Nowrousian M."/>
        </authorList>
    </citation>
    <scope>NUCLEOTIDE SEQUENCE [LARGE SCALE GENOMIC DNA]</scope>
    <source>
        <strain evidence="1 2">IBC0246</strain>
    </source>
</reference>
<protein>
    <submittedName>
        <fullName evidence="1">Uncharacterized protein</fullName>
    </submittedName>
</protein>
<dbReference type="AlphaFoldDB" id="A0A0J1AYS8"/>
<organism evidence="1 2">
    <name type="scientific">Cutaneotrichosporon oleaginosum</name>
    <dbReference type="NCBI Taxonomy" id="879819"/>
    <lineage>
        <taxon>Eukaryota</taxon>
        <taxon>Fungi</taxon>
        <taxon>Dikarya</taxon>
        <taxon>Basidiomycota</taxon>
        <taxon>Agaricomycotina</taxon>
        <taxon>Tremellomycetes</taxon>
        <taxon>Trichosporonales</taxon>
        <taxon>Trichosporonaceae</taxon>
        <taxon>Cutaneotrichosporon</taxon>
    </lineage>
</organism>
<name>A0A0J1AYS8_9TREE</name>
<keyword evidence="2" id="KW-1185">Reference proteome</keyword>
<dbReference type="EMBL" id="KQ087234">
    <property type="protein sequence ID" value="KLT40474.1"/>
    <property type="molecule type" value="Genomic_DNA"/>
</dbReference>
<evidence type="ECO:0000313" key="1">
    <source>
        <dbReference type="EMBL" id="KLT40474.1"/>
    </source>
</evidence>
<dbReference type="PROSITE" id="PS00198">
    <property type="entry name" value="4FE4S_FER_1"/>
    <property type="match status" value="1"/>
</dbReference>
<dbReference type="Proteomes" id="UP000053611">
    <property type="component" value="Unassembled WGS sequence"/>
</dbReference>
<evidence type="ECO:0000313" key="2">
    <source>
        <dbReference type="Proteomes" id="UP000053611"/>
    </source>
</evidence>
<gene>
    <name evidence="1" type="ORF">CC85DRAFT_287450</name>
</gene>
<accession>A0A0J1AYS8</accession>